<evidence type="ECO:0000256" key="2">
    <source>
        <dbReference type="SAM" id="MobiDB-lite"/>
    </source>
</evidence>
<protein>
    <submittedName>
        <fullName evidence="5">Alpha-globin transcription factor CP2-like</fullName>
    </submittedName>
</protein>
<feature type="domain" description="Grh/CP2 DB" evidence="3">
    <location>
        <begin position="1"/>
        <end position="216"/>
    </location>
</feature>
<gene>
    <name evidence="5" type="primary">LOC106464685</name>
</gene>
<evidence type="ECO:0000313" key="4">
    <source>
        <dbReference type="Proteomes" id="UP000694941"/>
    </source>
</evidence>
<name>A0ABM1SX05_LIMPO</name>
<dbReference type="GeneID" id="106464685"/>
<feature type="compositionally biased region" description="Low complexity" evidence="2">
    <location>
        <begin position="222"/>
        <end position="240"/>
    </location>
</feature>
<dbReference type="Pfam" id="PF04516">
    <property type="entry name" value="CP2"/>
    <property type="match status" value="1"/>
</dbReference>
<keyword evidence="4" id="KW-1185">Reference proteome</keyword>
<sequence>MKTIYIVDDAMKKGKKLSTMISNENRYSEHLTKNKSFFRVRFLERRLHHREKEEIGAWKINRPGERILDVDLPLSYGIFDVNIDPAEINACDFVWDPAREVSVFIKVNCISTEFTSRRRGGEKGVILRLTVDTWTHGEYKCEQLDVTSCQLKVFKSKGADRKHRTDRERMDKRPPEDLKKYQPSYQCTVLTECPSDFLLGLPASPLTQVECPSSTSLELSPSKYSPGQLSKSSSSYSLSSFQEVPESQPKETKPLASYTDLSYYASAEETLSG</sequence>
<keyword evidence="1" id="KW-0539">Nucleus</keyword>
<organism evidence="4 5">
    <name type="scientific">Limulus polyphemus</name>
    <name type="common">Atlantic horseshoe crab</name>
    <dbReference type="NCBI Taxonomy" id="6850"/>
    <lineage>
        <taxon>Eukaryota</taxon>
        <taxon>Metazoa</taxon>
        <taxon>Ecdysozoa</taxon>
        <taxon>Arthropoda</taxon>
        <taxon>Chelicerata</taxon>
        <taxon>Merostomata</taxon>
        <taxon>Xiphosura</taxon>
        <taxon>Limulidae</taxon>
        <taxon>Limulus</taxon>
    </lineage>
</organism>
<dbReference type="InterPro" id="IPR007604">
    <property type="entry name" value="CP2"/>
</dbReference>
<accession>A0ABM1SX05</accession>
<dbReference type="InterPro" id="IPR040167">
    <property type="entry name" value="TF_CP2-like"/>
</dbReference>
<dbReference type="PANTHER" id="PTHR11037:SF21">
    <property type="entry name" value="GEMINI, ISOFORM C"/>
    <property type="match status" value="1"/>
</dbReference>
<dbReference type="PROSITE" id="PS51968">
    <property type="entry name" value="GRH_CP2_DB"/>
    <property type="match status" value="1"/>
</dbReference>
<proteinExistence type="predicted"/>
<evidence type="ECO:0000259" key="3">
    <source>
        <dbReference type="PROSITE" id="PS51968"/>
    </source>
</evidence>
<dbReference type="RefSeq" id="XP_022248161.1">
    <property type="nucleotide sequence ID" value="XM_022392453.1"/>
</dbReference>
<feature type="region of interest" description="Disordered" evidence="2">
    <location>
        <begin position="214"/>
        <end position="257"/>
    </location>
</feature>
<evidence type="ECO:0000256" key="1">
    <source>
        <dbReference type="PROSITE-ProRule" id="PRU01313"/>
    </source>
</evidence>
<reference evidence="5" key="1">
    <citation type="submission" date="2025-08" db="UniProtKB">
        <authorList>
            <consortium name="RefSeq"/>
        </authorList>
    </citation>
    <scope>IDENTIFICATION</scope>
    <source>
        <tissue evidence="5">Muscle</tissue>
    </source>
</reference>
<dbReference type="PANTHER" id="PTHR11037">
    <property type="entry name" value="TRANSCRIPTION FACTOR CP2"/>
    <property type="match status" value="1"/>
</dbReference>
<comment type="subcellular location">
    <subcellularLocation>
        <location evidence="1">Nucleus</location>
    </subcellularLocation>
</comment>
<feature type="region of interest" description="Disordered" evidence="2">
    <location>
        <begin position="160"/>
        <end position="179"/>
    </location>
</feature>
<evidence type="ECO:0000313" key="5">
    <source>
        <dbReference type="RefSeq" id="XP_022248161.1"/>
    </source>
</evidence>
<dbReference type="Proteomes" id="UP000694941">
    <property type="component" value="Unplaced"/>
</dbReference>
<keyword evidence="1" id="KW-0238">DNA-binding</keyword>